<organism evidence="1 2">
    <name type="scientific">Rhizobium leguminosarum</name>
    <dbReference type="NCBI Taxonomy" id="384"/>
    <lineage>
        <taxon>Bacteria</taxon>
        <taxon>Pseudomonadati</taxon>
        <taxon>Pseudomonadota</taxon>
        <taxon>Alphaproteobacteria</taxon>
        <taxon>Hyphomicrobiales</taxon>
        <taxon>Rhizobiaceae</taxon>
        <taxon>Rhizobium/Agrobacterium group</taxon>
        <taxon>Rhizobium</taxon>
    </lineage>
</organism>
<keyword evidence="1" id="KW-0614">Plasmid</keyword>
<dbReference type="AlphaFoldDB" id="A0ABD7PGV9"/>
<evidence type="ECO:0008006" key="3">
    <source>
        <dbReference type="Google" id="ProtNLM"/>
    </source>
</evidence>
<geneLocation type="plasmid" evidence="1">
    <name>pSM151B_Rh02</name>
</geneLocation>
<reference evidence="1 2" key="1">
    <citation type="submission" date="2019-02" db="EMBL/GenBank/DDBJ databases">
        <title>The genomic architecture of introgression among sibling species of bacteria.</title>
        <authorList>
            <person name="Cavassim M.I.A."/>
            <person name="Moeskjaer S."/>
            <person name="Moslemi C."/>
            <person name="Fields B."/>
            <person name="Bachmann A."/>
            <person name="Vilhjalmsson B."/>
            <person name="Schierup M.H."/>
            <person name="Young J.P.W."/>
            <person name="Andersen S.U."/>
        </authorList>
    </citation>
    <scope>NUCLEOTIDE SEQUENCE [LARGE SCALE GENOMIC DNA]</scope>
    <source>
        <strain evidence="1 2">SM151B</strain>
        <plasmid evidence="1">pSM151B_Rh02</plasmid>
    </source>
</reference>
<dbReference type="RefSeq" id="WP_130728335.1">
    <property type="nucleotide sequence ID" value="NZ_SINY01000009.1"/>
</dbReference>
<evidence type="ECO:0000313" key="2">
    <source>
        <dbReference type="Proteomes" id="UP000292036"/>
    </source>
</evidence>
<accession>A0ABD7PGV9</accession>
<proteinExistence type="predicted"/>
<name>A0ABD7PGV9_RHILE</name>
<dbReference type="Proteomes" id="UP000292036">
    <property type="component" value="Unassembled WGS sequence"/>
</dbReference>
<gene>
    <name evidence="1" type="ORF">ELI19_29130</name>
</gene>
<protein>
    <recommendedName>
        <fullName evidence="3">PIN domain-containing protein</fullName>
    </recommendedName>
</protein>
<comment type="caution">
    <text evidence="1">The sequence shown here is derived from an EMBL/GenBank/DDBJ whole genome shotgun (WGS) entry which is preliminary data.</text>
</comment>
<evidence type="ECO:0000313" key="1">
    <source>
        <dbReference type="EMBL" id="TAW19274.1"/>
    </source>
</evidence>
<sequence length="150" mass="16189">MAAPPKVKPKWIIDTHGMREALSTSSNKIRAAVIDAIESGEMLLLKAVSDELKKLYPDLWDDFKEIKNKKYHATTVPAIHAASLLTEKYGASILGSVPTREHFQAVAVARILKCKLVSAGKALTNCQGICTKCGLPSNSAVSLDFVSSHA</sequence>
<dbReference type="EMBL" id="SIPS01000003">
    <property type="protein sequence ID" value="TAW19274.1"/>
    <property type="molecule type" value="Genomic_DNA"/>
</dbReference>